<feature type="transmembrane region" description="Helical" evidence="2">
    <location>
        <begin position="123"/>
        <end position="144"/>
    </location>
</feature>
<proteinExistence type="predicted"/>
<dbReference type="AlphaFoldDB" id="A0AA39QX41"/>
<dbReference type="EMBL" id="JAFEKC020000017">
    <property type="protein sequence ID" value="KAK0509889.1"/>
    <property type="molecule type" value="Genomic_DNA"/>
</dbReference>
<keyword evidence="2" id="KW-0472">Membrane</keyword>
<evidence type="ECO:0000256" key="1">
    <source>
        <dbReference type="SAM" id="MobiDB-lite"/>
    </source>
</evidence>
<sequence>MADGNSSLRMPGATTRDIALGRMPDDPTSLLHESLYPDDAFHGQTYWADLPGKEQAKWIAEQNNAEATRESGQVWQTFKTDPLQPFSLYFHNYAVTGLGFFTEGYTLFSVGNILSLFEASIDYLEIVVILLGQITVGFLVIGLAGDGASFKTPW</sequence>
<keyword evidence="2" id="KW-1133">Transmembrane helix</keyword>
<organism evidence="3 4">
    <name type="scientific">Cladonia borealis</name>
    <dbReference type="NCBI Taxonomy" id="184061"/>
    <lineage>
        <taxon>Eukaryota</taxon>
        <taxon>Fungi</taxon>
        <taxon>Dikarya</taxon>
        <taxon>Ascomycota</taxon>
        <taxon>Pezizomycotina</taxon>
        <taxon>Lecanoromycetes</taxon>
        <taxon>OSLEUM clade</taxon>
        <taxon>Lecanoromycetidae</taxon>
        <taxon>Lecanorales</taxon>
        <taxon>Lecanorineae</taxon>
        <taxon>Cladoniaceae</taxon>
        <taxon>Cladonia</taxon>
    </lineage>
</organism>
<evidence type="ECO:0000313" key="3">
    <source>
        <dbReference type="EMBL" id="KAK0509889.1"/>
    </source>
</evidence>
<gene>
    <name evidence="3" type="ORF">JMJ35_007283</name>
</gene>
<evidence type="ECO:0000256" key="2">
    <source>
        <dbReference type="SAM" id="Phobius"/>
    </source>
</evidence>
<comment type="caution">
    <text evidence="3">The sequence shown here is derived from an EMBL/GenBank/DDBJ whole genome shotgun (WGS) entry which is preliminary data.</text>
</comment>
<keyword evidence="2" id="KW-0812">Transmembrane</keyword>
<protein>
    <submittedName>
        <fullName evidence="3">Uncharacterized protein</fullName>
    </submittedName>
</protein>
<dbReference type="Proteomes" id="UP001166286">
    <property type="component" value="Unassembled WGS sequence"/>
</dbReference>
<keyword evidence="4" id="KW-1185">Reference proteome</keyword>
<evidence type="ECO:0000313" key="4">
    <source>
        <dbReference type="Proteomes" id="UP001166286"/>
    </source>
</evidence>
<accession>A0AA39QX41</accession>
<feature type="region of interest" description="Disordered" evidence="1">
    <location>
        <begin position="1"/>
        <end position="22"/>
    </location>
</feature>
<name>A0AA39QX41_9LECA</name>
<reference evidence="3" key="1">
    <citation type="submission" date="2023-03" db="EMBL/GenBank/DDBJ databases">
        <title>Complete genome of Cladonia borealis.</title>
        <authorList>
            <person name="Park H."/>
        </authorList>
    </citation>
    <scope>NUCLEOTIDE SEQUENCE</scope>
    <source>
        <strain evidence="3">ANT050790</strain>
    </source>
</reference>